<evidence type="ECO:0000313" key="2">
    <source>
        <dbReference type="Proteomes" id="UP000609323"/>
    </source>
</evidence>
<reference evidence="2" key="1">
    <citation type="journal article" date="2019" name="Int. J. Syst. Evol. Microbiol.">
        <title>The Global Catalogue of Microorganisms (GCM) 10K type strain sequencing project: providing services to taxonomists for standard genome sequencing and annotation.</title>
        <authorList>
            <consortium name="The Broad Institute Genomics Platform"/>
            <consortium name="The Broad Institute Genome Sequencing Center for Infectious Disease"/>
            <person name="Wu L."/>
            <person name="Ma J."/>
        </authorList>
    </citation>
    <scope>NUCLEOTIDE SEQUENCE [LARGE SCALE GENOMIC DNA]</scope>
    <source>
        <strain evidence="2">CGMCC 1.15044</strain>
    </source>
</reference>
<evidence type="ECO:0000313" key="1">
    <source>
        <dbReference type="EMBL" id="GGA32847.1"/>
    </source>
</evidence>
<protein>
    <submittedName>
        <fullName evidence="1">Uncharacterized protein</fullName>
    </submittedName>
</protein>
<dbReference type="EMBL" id="BMHF01000005">
    <property type="protein sequence ID" value="GGA32847.1"/>
    <property type="molecule type" value="Genomic_DNA"/>
</dbReference>
<name>A0ABQ1FZ84_9BACL</name>
<gene>
    <name evidence="1" type="ORF">GCM10010917_17390</name>
</gene>
<dbReference type="Proteomes" id="UP000609323">
    <property type="component" value="Unassembled WGS sequence"/>
</dbReference>
<keyword evidence="2" id="KW-1185">Reference proteome</keyword>
<comment type="caution">
    <text evidence="1">The sequence shown here is derived from an EMBL/GenBank/DDBJ whole genome shotgun (WGS) entry which is preliminary data.</text>
</comment>
<accession>A0ABQ1FZ84</accession>
<proteinExistence type="predicted"/>
<organism evidence="1 2">
    <name type="scientific">Paenibacillus physcomitrellae</name>
    <dbReference type="NCBI Taxonomy" id="1619311"/>
    <lineage>
        <taxon>Bacteria</taxon>
        <taxon>Bacillati</taxon>
        <taxon>Bacillota</taxon>
        <taxon>Bacilli</taxon>
        <taxon>Bacillales</taxon>
        <taxon>Paenibacillaceae</taxon>
        <taxon>Paenibacillus</taxon>
    </lineage>
</organism>
<sequence>MGRTSKTAVHSARTPIQGVAEAGKVTVRIMQVRIVRGGTRVGTTRMHVVPEDKAYYA</sequence>